<dbReference type="AlphaFoldDB" id="G3NGF2"/>
<organism evidence="1">
    <name type="scientific">Gasterosteus aculeatus</name>
    <name type="common">Three-spined stickleback</name>
    <dbReference type="NCBI Taxonomy" id="69293"/>
    <lineage>
        <taxon>Eukaryota</taxon>
        <taxon>Metazoa</taxon>
        <taxon>Chordata</taxon>
        <taxon>Craniata</taxon>
        <taxon>Vertebrata</taxon>
        <taxon>Euteleostomi</taxon>
        <taxon>Actinopterygii</taxon>
        <taxon>Neopterygii</taxon>
        <taxon>Teleostei</taxon>
        <taxon>Neoteleostei</taxon>
        <taxon>Acanthomorphata</taxon>
        <taxon>Eupercaria</taxon>
        <taxon>Perciformes</taxon>
        <taxon>Cottioidei</taxon>
        <taxon>Gasterosteales</taxon>
        <taxon>Gasterosteidae</taxon>
        <taxon>Gasterosteus</taxon>
    </lineage>
</organism>
<proteinExistence type="predicted"/>
<evidence type="ECO:0000313" key="1">
    <source>
        <dbReference type="Ensembl" id="ENSGACP00000004408.1"/>
    </source>
</evidence>
<reference evidence="1" key="1">
    <citation type="submission" date="2006-01" db="EMBL/GenBank/DDBJ databases">
        <authorList>
            <person name="Lindblad-Toh K."/>
            <person name="Mauceli E."/>
            <person name="Grabherr M."/>
            <person name="Chang J.L."/>
            <person name="Lander E.S."/>
        </authorList>
    </citation>
    <scope>NUCLEOTIDE SEQUENCE [LARGE SCALE GENOMIC DNA]</scope>
</reference>
<sequence>MSPGGREQTTNTETLLLIQYRRSHLTDGEQANGGRTGRVEPTWRCHGNHSPRCLQETNLEYEERTEKPPQTHTHTHSLCLRLTKKREKRFRMVEQLQLLCHPSLKWLLFWLSK</sequence>
<dbReference type="InParanoid" id="G3NGF2"/>
<dbReference type="Bgee" id="ENSGACG00000003370">
    <property type="expression patterns" value="Expressed in camera-type eye and 13 other cell types or tissues"/>
</dbReference>
<accession>G3NGF2</accession>
<reference evidence="1" key="2">
    <citation type="submission" date="2024-04" db="UniProtKB">
        <authorList>
            <consortium name="Ensembl"/>
        </authorList>
    </citation>
    <scope>IDENTIFICATION</scope>
</reference>
<dbReference type="Ensembl" id="ENSGACT00000004422.1">
    <property type="protein sequence ID" value="ENSGACP00000004408.1"/>
    <property type="gene ID" value="ENSGACG00000003370.1"/>
</dbReference>
<name>G3NGF2_GASAC</name>
<protein>
    <submittedName>
        <fullName evidence="1">Uncharacterized protein</fullName>
    </submittedName>
</protein>